<evidence type="ECO:0000313" key="5">
    <source>
        <dbReference type="EMBL" id="WQG88232.1"/>
    </source>
</evidence>
<evidence type="ECO:0000313" key="7">
    <source>
        <dbReference type="Proteomes" id="UP001326715"/>
    </source>
</evidence>
<dbReference type="InterPro" id="IPR052566">
    <property type="entry name" value="Non-lysos_glucosylceramidase"/>
</dbReference>
<dbReference type="SUPFAM" id="SSF48208">
    <property type="entry name" value="Six-hairpin glycosidases"/>
    <property type="match status" value="1"/>
</dbReference>
<feature type="domain" description="Glycosyl-hydrolase family 116 catalytic region" evidence="2">
    <location>
        <begin position="488"/>
        <end position="788"/>
    </location>
</feature>
<accession>A0A1K1S3G0</accession>
<sequence length="850" mass="95765">MPLNKILLSSLFVCILNSVLAQSPTSQALNSYHYLNDKYTGDYIKQIAFPIGGIGAGMFCLEGTGAISHMSVRNNPQIFNEPTMFAAINIKGLKDGTKVLEGPVPDRKKYGMRSAGVGAPGSDWGLPRFQYSEFLAKFPFGIVTLKDKSLPLEVVITGWSPFIPGDENNSSLPLGALEYKFKNTSNKTQDYTFSYNSTNFMTIPQSPYQYDSSIGKNYIDAIPKGFVLSQEGSGTRQDFNGDFAIFTDEVSTSINYSWFRGGWFDPLTMIWNSLLDGKISSTSTVEKDAPGASLFIPFKLKPGEEKLIRVYMAWYVPDTKWRFGQQSTKNSDTTVDVQPRELSSEFYKPWYSSKFKNIKEVSDFWLKNYDTLRKNTNLFTNAFYNSSLPPEVIEAVSANLTILKTPTVLRQFDGRFWAWEGCGDDFGSCHGSCTHVWNYAQALSHLFPHLEKSLRNTEFGENQNSFGHQTFRSALPIQPVGHNFYAAADGQLGGIMKTYREWRINGDSIWLRSIFSKVKKSLDYCIDTWDPRHTGTLEEPHHNTYDIEFWGPDPMCSSFYLGALKAFSIIEDYLGEDSKFYRDLFNKGKITFESQLFNGDYFYQKTKWIGLSAKDPIEVAKQIDGKDYSEDALKLIEKEGPKYQYGGGCLSDGLVGEWMARVCGLSNVIDPAKVKKHLVSVYKYNYKVDLSNHSNPQRATYAMGQDGGLLLCSWPNGGKLSLPFIYSDEVWTGVEYEVASNLIFNGQIKEGLNIVKTCRKRYDGKVRNPFDEYECGHWYARAMSSYSLLEALTGVRFDAVDSTLFVGSKVGNFTSFLSTNTGFGNVIFKDGKVNVDVVYGNIPIRKIIIN</sequence>
<evidence type="ECO:0000259" key="2">
    <source>
        <dbReference type="Pfam" id="PF04685"/>
    </source>
</evidence>
<dbReference type="Pfam" id="PF12215">
    <property type="entry name" value="Glyco_hydr_116N"/>
    <property type="match status" value="1"/>
</dbReference>
<dbReference type="AlphaFoldDB" id="A0A1K1S3G0"/>
<dbReference type="InterPro" id="IPR012341">
    <property type="entry name" value="6hp_glycosidase-like_sf"/>
</dbReference>
<keyword evidence="5" id="KW-0378">Hydrolase</keyword>
<dbReference type="Gene3D" id="1.50.10.10">
    <property type="match status" value="1"/>
</dbReference>
<evidence type="ECO:0000256" key="1">
    <source>
        <dbReference type="SAM" id="SignalP"/>
    </source>
</evidence>
<dbReference type="Proteomes" id="UP001326715">
    <property type="component" value="Chromosome"/>
</dbReference>
<keyword evidence="1" id="KW-0732">Signal</keyword>
<keyword evidence="7" id="KW-1185">Reference proteome</keyword>
<name>A0A1K1S3G0_9BACT</name>
<dbReference type="RefSeq" id="WP_072363633.1">
    <property type="nucleotide sequence ID" value="NZ_CP139972.1"/>
</dbReference>
<reference evidence="4 6" key="1">
    <citation type="submission" date="2016-11" db="EMBL/GenBank/DDBJ databases">
        <authorList>
            <person name="Jaros S."/>
            <person name="Januszkiewicz K."/>
            <person name="Wedrychowicz H."/>
        </authorList>
    </citation>
    <scope>NUCLEOTIDE SEQUENCE [LARGE SCALE GENOMIC DNA]</scope>
    <source>
        <strain evidence="4 6">DSM 784</strain>
    </source>
</reference>
<dbReference type="InterPro" id="IPR024462">
    <property type="entry name" value="GH116_N"/>
</dbReference>
<dbReference type="GO" id="GO:0004553">
    <property type="term" value="F:hydrolase activity, hydrolyzing O-glycosyl compounds"/>
    <property type="evidence" value="ECO:0007669"/>
    <property type="project" value="InterPro"/>
</dbReference>
<dbReference type="STRING" id="1004.SAMN05661012_04670"/>
<feature type="chain" id="PRO_5012701623" evidence="1">
    <location>
        <begin position="22"/>
        <end position="850"/>
    </location>
</feature>
<dbReference type="EMBL" id="CP140154">
    <property type="protein sequence ID" value="WQG88232.1"/>
    <property type="molecule type" value="Genomic_DNA"/>
</dbReference>
<dbReference type="OrthoDB" id="1007311at2"/>
<dbReference type="PANTHER" id="PTHR12654:SF0">
    <property type="entry name" value="NON-LYSOSOMAL GLUCOSYLCERAMIDASE"/>
    <property type="match status" value="1"/>
</dbReference>
<dbReference type="InterPro" id="IPR006775">
    <property type="entry name" value="GH116_catalytic"/>
</dbReference>
<dbReference type="PANTHER" id="PTHR12654">
    <property type="entry name" value="BILE ACID BETA-GLUCOSIDASE-RELATED"/>
    <property type="match status" value="1"/>
</dbReference>
<dbReference type="Pfam" id="PF04685">
    <property type="entry name" value="DUF608"/>
    <property type="match status" value="1"/>
</dbReference>
<dbReference type="Proteomes" id="UP000183788">
    <property type="component" value="Unassembled WGS sequence"/>
</dbReference>
<dbReference type="GO" id="GO:0005975">
    <property type="term" value="P:carbohydrate metabolic process"/>
    <property type="evidence" value="ECO:0007669"/>
    <property type="project" value="InterPro"/>
</dbReference>
<feature type="signal peptide" evidence="1">
    <location>
        <begin position="1"/>
        <end position="21"/>
    </location>
</feature>
<evidence type="ECO:0000313" key="4">
    <source>
        <dbReference type="EMBL" id="SFW78557.1"/>
    </source>
</evidence>
<proteinExistence type="predicted"/>
<dbReference type="EMBL" id="FPIZ01000016">
    <property type="protein sequence ID" value="SFW78557.1"/>
    <property type="molecule type" value="Genomic_DNA"/>
</dbReference>
<organism evidence="4 6">
    <name type="scientific">Chitinophaga sancti</name>
    <dbReference type="NCBI Taxonomy" id="1004"/>
    <lineage>
        <taxon>Bacteria</taxon>
        <taxon>Pseudomonadati</taxon>
        <taxon>Bacteroidota</taxon>
        <taxon>Chitinophagia</taxon>
        <taxon>Chitinophagales</taxon>
        <taxon>Chitinophagaceae</taxon>
        <taxon>Chitinophaga</taxon>
    </lineage>
</organism>
<evidence type="ECO:0000259" key="3">
    <source>
        <dbReference type="Pfam" id="PF12215"/>
    </source>
</evidence>
<reference evidence="5 7" key="2">
    <citation type="submission" date="2023-11" db="EMBL/GenBank/DDBJ databases">
        <title>MicrobeMod: A computational toolkit for identifying prokaryotic methylation and restriction-modification with nanopore sequencing.</title>
        <authorList>
            <person name="Crits-Christoph A."/>
            <person name="Kang S.C."/>
            <person name="Lee H."/>
            <person name="Ostrov N."/>
        </authorList>
    </citation>
    <scope>NUCLEOTIDE SEQUENCE [LARGE SCALE GENOMIC DNA]</scope>
    <source>
        <strain evidence="5 7">ATCC 23090</strain>
    </source>
</reference>
<dbReference type="InterPro" id="IPR008928">
    <property type="entry name" value="6-hairpin_glycosidase_sf"/>
</dbReference>
<evidence type="ECO:0000313" key="6">
    <source>
        <dbReference type="Proteomes" id="UP000183788"/>
    </source>
</evidence>
<protein>
    <submittedName>
        <fullName evidence="5">GH116 family glycosyl hydrolase</fullName>
    </submittedName>
    <submittedName>
        <fullName evidence="4">Uncharacterized protein, contains GBA2_N and DUF608 domains</fullName>
    </submittedName>
</protein>
<feature type="domain" description="Glycosyl-hydrolase family 116 N-terminal" evidence="3">
    <location>
        <begin position="48"/>
        <end position="371"/>
    </location>
</feature>
<gene>
    <name evidence="4" type="ORF">SAMN05661012_04670</name>
    <name evidence="5" type="ORF">SR876_25210</name>
</gene>